<organism evidence="2 3">
    <name type="scientific">Prunus persica</name>
    <name type="common">Peach</name>
    <name type="synonym">Amygdalus persica</name>
    <dbReference type="NCBI Taxonomy" id="3760"/>
    <lineage>
        <taxon>Eukaryota</taxon>
        <taxon>Viridiplantae</taxon>
        <taxon>Streptophyta</taxon>
        <taxon>Embryophyta</taxon>
        <taxon>Tracheophyta</taxon>
        <taxon>Spermatophyta</taxon>
        <taxon>Magnoliopsida</taxon>
        <taxon>eudicotyledons</taxon>
        <taxon>Gunneridae</taxon>
        <taxon>Pentapetalae</taxon>
        <taxon>rosids</taxon>
        <taxon>fabids</taxon>
        <taxon>Rosales</taxon>
        <taxon>Rosaceae</taxon>
        <taxon>Amygdaloideae</taxon>
        <taxon>Amygdaleae</taxon>
        <taxon>Prunus</taxon>
    </lineage>
</organism>
<evidence type="ECO:0000256" key="1">
    <source>
        <dbReference type="SAM" id="Phobius"/>
    </source>
</evidence>
<dbReference type="Gramene" id="ONI29162">
    <property type="protein sequence ID" value="ONI29162"/>
    <property type="gene ID" value="PRUPE_1G184300"/>
</dbReference>
<proteinExistence type="predicted"/>
<dbReference type="Proteomes" id="UP000006882">
    <property type="component" value="Chromosome G1"/>
</dbReference>
<dbReference type="EMBL" id="CM007651">
    <property type="protein sequence ID" value="ONI29162.1"/>
    <property type="molecule type" value="Genomic_DNA"/>
</dbReference>
<evidence type="ECO:0000313" key="2">
    <source>
        <dbReference type="EMBL" id="ONI29162.1"/>
    </source>
</evidence>
<protein>
    <submittedName>
        <fullName evidence="2">Uncharacterized protein</fullName>
    </submittedName>
</protein>
<evidence type="ECO:0000313" key="3">
    <source>
        <dbReference type="Proteomes" id="UP000006882"/>
    </source>
</evidence>
<keyword evidence="1" id="KW-1133">Transmembrane helix</keyword>
<feature type="transmembrane region" description="Helical" evidence="1">
    <location>
        <begin position="74"/>
        <end position="98"/>
    </location>
</feature>
<sequence>MKPTRPSTLMRMISTQLKAQMLGFTMLTTKKVEVVLMFINQGGVETTTFVAIHFMQTRINKVGDKYNNKSSVPFLLGLLGLLVLLVLLVIASSFFFYYQW</sequence>
<keyword evidence="3" id="KW-1185">Reference proteome</keyword>
<keyword evidence="1" id="KW-0812">Transmembrane</keyword>
<gene>
    <name evidence="2" type="ORF">PRUPE_1G184300</name>
</gene>
<keyword evidence="1" id="KW-0472">Membrane</keyword>
<dbReference type="AlphaFoldDB" id="A0A251QZA8"/>
<accession>A0A251QZA8</accession>
<reference evidence="2 3" key="1">
    <citation type="journal article" date="2013" name="Nat. Genet.">
        <title>The high-quality draft genome of peach (Prunus persica) identifies unique patterns of genetic diversity, domestication and genome evolution.</title>
        <authorList>
            <consortium name="International Peach Genome Initiative"/>
            <person name="Verde I."/>
            <person name="Abbott A.G."/>
            <person name="Scalabrin S."/>
            <person name="Jung S."/>
            <person name="Shu S."/>
            <person name="Marroni F."/>
            <person name="Zhebentyayeva T."/>
            <person name="Dettori M.T."/>
            <person name="Grimwood J."/>
            <person name="Cattonaro F."/>
            <person name="Zuccolo A."/>
            <person name="Rossini L."/>
            <person name="Jenkins J."/>
            <person name="Vendramin E."/>
            <person name="Meisel L.A."/>
            <person name="Decroocq V."/>
            <person name="Sosinski B."/>
            <person name="Prochnik S."/>
            <person name="Mitros T."/>
            <person name="Policriti A."/>
            <person name="Cipriani G."/>
            <person name="Dondini L."/>
            <person name="Ficklin S."/>
            <person name="Goodstein D.M."/>
            <person name="Xuan P."/>
            <person name="Del Fabbro C."/>
            <person name="Aramini V."/>
            <person name="Copetti D."/>
            <person name="Gonzalez S."/>
            <person name="Horner D.S."/>
            <person name="Falchi R."/>
            <person name="Lucas S."/>
            <person name="Mica E."/>
            <person name="Maldonado J."/>
            <person name="Lazzari B."/>
            <person name="Bielenberg D."/>
            <person name="Pirona R."/>
            <person name="Miculan M."/>
            <person name="Barakat A."/>
            <person name="Testolin R."/>
            <person name="Stella A."/>
            <person name="Tartarini S."/>
            <person name="Tonutti P."/>
            <person name="Arus P."/>
            <person name="Orellana A."/>
            <person name="Wells C."/>
            <person name="Main D."/>
            <person name="Vizzotto G."/>
            <person name="Silva H."/>
            <person name="Salamini F."/>
            <person name="Schmutz J."/>
            <person name="Morgante M."/>
            <person name="Rokhsar D.S."/>
        </authorList>
    </citation>
    <scope>NUCLEOTIDE SEQUENCE [LARGE SCALE GENOMIC DNA]</scope>
    <source>
        <strain evidence="3">cv. Nemared</strain>
    </source>
</reference>
<name>A0A251QZA8_PRUPE</name>